<evidence type="ECO:0000313" key="2">
    <source>
        <dbReference type="EMBL" id="KLT41195.1"/>
    </source>
</evidence>
<organism evidence="2 3">
    <name type="scientific">Cutaneotrichosporon oleaginosum</name>
    <dbReference type="NCBI Taxonomy" id="879819"/>
    <lineage>
        <taxon>Eukaryota</taxon>
        <taxon>Fungi</taxon>
        <taxon>Dikarya</taxon>
        <taxon>Basidiomycota</taxon>
        <taxon>Agaricomycotina</taxon>
        <taxon>Tremellomycetes</taxon>
        <taxon>Trichosporonales</taxon>
        <taxon>Trichosporonaceae</taxon>
        <taxon>Cutaneotrichosporon</taxon>
    </lineage>
</organism>
<keyword evidence="3" id="KW-1185">Reference proteome</keyword>
<reference evidence="2 3" key="1">
    <citation type="submission" date="2015-03" db="EMBL/GenBank/DDBJ databases">
        <title>Genomics and transcriptomics of the oil-accumulating basidiomycete yeast T. oleaginosus allow insights into substrate utilization and the diverse evolutionary trajectories of mating systems in fungi.</title>
        <authorList>
            <consortium name="DOE Joint Genome Institute"/>
            <person name="Kourist R."/>
            <person name="Kracht O."/>
            <person name="Bracharz F."/>
            <person name="Lipzen A."/>
            <person name="Nolan M."/>
            <person name="Ohm R."/>
            <person name="Grigoriev I."/>
            <person name="Sun S."/>
            <person name="Heitman J."/>
            <person name="Bruck T."/>
            <person name="Nowrousian M."/>
        </authorList>
    </citation>
    <scope>NUCLEOTIDE SEQUENCE [LARGE SCALE GENOMIC DNA]</scope>
    <source>
        <strain evidence="2 3">IBC0246</strain>
    </source>
</reference>
<sequence length="243" mass="26179">MNGAALRASSLSRAEAFSPHADVFSRVIARQDTQAHELASLASQVTDMQAKLRALARDPAPPRELALDEDLATATRDLNAGLHVLEARMDRQDALIRALTLAVEALAGKVAEQNTQLTQIVAARPDTQMAALRTELGDMGRWCERFNSAYDRTVARCATLEVKLSAANEEVARLREAARVAAHPVERDTADEYAHTSTPSPVHRQVAAVRHGNGSIGRSRRSSSRKKAPSSELVPDAGVTSSS</sequence>
<accession>A0A0J0XJB0</accession>
<gene>
    <name evidence="2" type="ORF">CC85DRAFT_329297</name>
</gene>
<protein>
    <submittedName>
        <fullName evidence="2">Uncharacterized protein</fullName>
    </submittedName>
</protein>
<feature type="compositionally biased region" description="Basic residues" evidence="1">
    <location>
        <begin position="218"/>
        <end position="228"/>
    </location>
</feature>
<feature type="compositionally biased region" description="Basic and acidic residues" evidence="1">
    <location>
        <begin position="182"/>
        <end position="194"/>
    </location>
</feature>
<dbReference type="Proteomes" id="UP000053611">
    <property type="component" value="Unassembled WGS sequence"/>
</dbReference>
<evidence type="ECO:0000313" key="3">
    <source>
        <dbReference type="Proteomes" id="UP000053611"/>
    </source>
</evidence>
<dbReference type="GeneID" id="28987403"/>
<dbReference type="AlphaFoldDB" id="A0A0J0XJB0"/>
<feature type="region of interest" description="Disordered" evidence="1">
    <location>
        <begin position="182"/>
        <end position="243"/>
    </location>
</feature>
<dbReference type="EMBL" id="KQ087222">
    <property type="protein sequence ID" value="KLT41195.1"/>
    <property type="molecule type" value="Genomic_DNA"/>
</dbReference>
<proteinExistence type="predicted"/>
<evidence type="ECO:0000256" key="1">
    <source>
        <dbReference type="SAM" id="MobiDB-lite"/>
    </source>
</evidence>
<name>A0A0J0XJB0_9TREE</name>